<evidence type="ECO:0000259" key="4">
    <source>
        <dbReference type="Pfam" id="PF00294"/>
    </source>
</evidence>
<dbReference type="InterPro" id="IPR052700">
    <property type="entry name" value="Carb_kinase_PfkB-like"/>
</dbReference>
<evidence type="ECO:0000313" key="5">
    <source>
        <dbReference type="EMBL" id="KRL11317.1"/>
    </source>
</evidence>
<comment type="similarity">
    <text evidence="1">Belongs to the carbohydrate kinase PfkB family.</text>
</comment>
<evidence type="ECO:0000256" key="1">
    <source>
        <dbReference type="ARBA" id="ARBA00010688"/>
    </source>
</evidence>
<dbReference type="InterPro" id="IPR029056">
    <property type="entry name" value="Ribokinase-like"/>
</dbReference>
<sequence length="330" mass="36504">MKIAAFGEIMLRLTVPEHQLLTQNNMLQSSYTGTGVNILSSLHQLGAESYMISQLPANRLGQAALAGLWQKGLHTDFIGLQGDHLGSFFVELGFGARPTYVTYQNRRASSFGQAEAAAYDFTTALTRVDAVHICGISLSLTPATRTAALMLARQAQTLGKRVYFDFNFRPSLNEKRGHDEIRQAYRQILPLCDFVFGSRRDLTALLDYPAEATNEDLYQRFVADYDLSGFAGVQRGKDHGQGTITGFWADATEVRYSNQYPVQVLDRIGTGDAYAAGIIFGREQGWEAERTLAIAIINDVLAHSTYDDTPAASLADIEQVLQHPEQDLIR</sequence>
<name>A0A0R1N0V2_9LACO</name>
<dbReference type="Proteomes" id="UP000051330">
    <property type="component" value="Unassembled WGS sequence"/>
</dbReference>
<dbReference type="PATRIC" id="fig|1423792.3.peg.700"/>
<accession>A0A0R1N0V2</accession>
<dbReference type="STRING" id="1423792.FD09_GL000685"/>
<keyword evidence="3 5" id="KW-0418">Kinase</keyword>
<gene>
    <name evidence="5" type="ORF">FD09_GL000685</name>
</gene>
<evidence type="ECO:0000313" key="6">
    <source>
        <dbReference type="Proteomes" id="UP000051330"/>
    </source>
</evidence>
<dbReference type="PANTHER" id="PTHR43320:SF2">
    <property type="entry name" value="2-DEHYDRO-3-DEOXYGLUCONOKINASE_2-DEHYDRO-3-DEOXYGALACTONOKINASE"/>
    <property type="match status" value="1"/>
</dbReference>
<dbReference type="Gene3D" id="3.40.1190.20">
    <property type="match status" value="1"/>
</dbReference>
<protein>
    <submittedName>
        <fullName evidence="5">2-keto-3-deoxygluconate kinase</fullName>
    </submittedName>
</protein>
<comment type="caution">
    <text evidence="5">The sequence shown here is derived from an EMBL/GenBank/DDBJ whole genome shotgun (WGS) entry which is preliminary data.</text>
</comment>
<reference evidence="5 6" key="1">
    <citation type="journal article" date="2015" name="Genome Announc.">
        <title>Expanding the biotechnology potential of lactobacilli through comparative genomics of 213 strains and associated genera.</title>
        <authorList>
            <person name="Sun Z."/>
            <person name="Harris H.M."/>
            <person name="McCann A."/>
            <person name="Guo C."/>
            <person name="Argimon S."/>
            <person name="Zhang W."/>
            <person name="Yang X."/>
            <person name="Jeffery I.B."/>
            <person name="Cooney J.C."/>
            <person name="Kagawa T.F."/>
            <person name="Liu W."/>
            <person name="Song Y."/>
            <person name="Salvetti E."/>
            <person name="Wrobel A."/>
            <person name="Rasinkangas P."/>
            <person name="Parkhill J."/>
            <person name="Rea M.C."/>
            <person name="O'Sullivan O."/>
            <person name="Ritari J."/>
            <person name="Douillard F.P."/>
            <person name="Paul Ross R."/>
            <person name="Yang R."/>
            <person name="Briner A.E."/>
            <person name="Felis G.E."/>
            <person name="de Vos W.M."/>
            <person name="Barrangou R."/>
            <person name="Klaenhammer T.R."/>
            <person name="Caufield P.W."/>
            <person name="Cui Y."/>
            <person name="Zhang H."/>
            <person name="O'Toole P.W."/>
        </authorList>
    </citation>
    <scope>NUCLEOTIDE SEQUENCE [LARGE SCALE GENOMIC DNA]</scope>
    <source>
        <strain evidence="5 6">DSM 12744</strain>
    </source>
</reference>
<dbReference type="GO" id="GO:0016301">
    <property type="term" value="F:kinase activity"/>
    <property type="evidence" value="ECO:0007669"/>
    <property type="project" value="UniProtKB-KW"/>
</dbReference>
<evidence type="ECO:0000256" key="2">
    <source>
        <dbReference type="ARBA" id="ARBA00022679"/>
    </source>
</evidence>
<dbReference type="SUPFAM" id="SSF53613">
    <property type="entry name" value="Ribokinase-like"/>
    <property type="match status" value="1"/>
</dbReference>
<evidence type="ECO:0000256" key="3">
    <source>
        <dbReference type="ARBA" id="ARBA00022777"/>
    </source>
</evidence>
<dbReference type="InterPro" id="IPR011611">
    <property type="entry name" value="PfkB_dom"/>
</dbReference>
<feature type="domain" description="Carbohydrate kinase PfkB" evidence="4">
    <location>
        <begin position="2"/>
        <end position="295"/>
    </location>
</feature>
<keyword evidence="6" id="KW-1185">Reference proteome</keyword>
<dbReference type="Pfam" id="PF00294">
    <property type="entry name" value="PfkB"/>
    <property type="match status" value="1"/>
</dbReference>
<dbReference type="PANTHER" id="PTHR43320">
    <property type="entry name" value="SUGAR KINASE"/>
    <property type="match status" value="1"/>
</dbReference>
<dbReference type="CDD" id="cd01166">
    <property type="entry name" value="KdgK"/>
    <property type="match status" value="1"/>
</dbReference>
<dbReference type="RefSeq" id="WP_057821537.1">
    <property type="nucleotide sequence ID" value="NZ_AZEC01000012.1"/>
</dbReference>
<dbReference type="EMBL" id="AZEC01000012">
    <property type="protein sequence ID" value="KRL11317.1"/>
    <property type="molecule type" value="Genomic_DNA"/>
</dbReference>
<dbReference type="AlphaFoldDB" id="A0A0R1N0V2"/>
<proteinExistence type="inferred from homology"/>
<keyword evidence="2" id="KW-0808">Transferase</keyword>
<organism evidence="5 6">
    <name type="scientific">Schleiferilactobacillus perolens DSM 12744</name>
    <dbReference type="NCBI Taxonomy" id="1423792"/>
    <lineage>
        <taxon>Bacteria</taxon>
        <taxon>Bacillati</taxon>
        <taxon>Bacillota</taxon>
        <taxon>Bacilli</taxon>
        <taxon>Lactobacillales</taxon>
        <taxon>Lactobacillaceae</taxon>
        <taxon>Schleiferilactobacillus</taxon>
    </lineage>
</organism>
<dbReference type="OrthoDB" id="9813569at2"/>